<evidence type="ECO:0000313" key="2">
    <source>
        <dbReference type="EMBL" id="KPJ71248.1"/>
    </source>
</evidence>
<sequence length="437" mass="49475">MRKVLIMGAAGRDFHNFNVFFRNNPRFKVICFTATQIPNIENRKYPRELADKGYPRGIPIFSEKQLTYLVKKYAIDIVVFSYSDISHNYVMHKASESIAAGADFWLLGPTSSMLKSKRKVVSICAARTGAGKSQTTRRIAQLLSNYGVEFSVIRHPMPYGNLKKQIVQKFSTLKDLDKYNCTIEEREEYEPHIRRKTTVFAGVDYRLILKNAEKISDVIIWDGGNNDLPFYKPDLHIVVVDPFRVGDENTYHPGEANIRLADVIVINKIDTAPYKNVKVLRDTIKRLNSHASVIEAASPTYVDKPGLIRGKRVVVVEDGPTLTHGGMAFGAGIVTAKRLKAKKIINPRRYSVGSIKNAYSKYPHIGNLIPALGYGKTQIRELQRSINNTPADSIVMATPVDLRKFMKLKKPAVRVSYELVEKRGPKFEDILKKYLKI</sequence>
<dbReference type="InterPro" id="IPR027417">
    <property type="entry name" value="P-loop_NTPase"/>
</dbReference>
<evidence type="ECO:0000259" key="1">
    <source>
        <dbReference type="Pfam" id="PF02492"/>
    </source>
</evidence>
<dbReference type="EMBL" id="LJNI01000131">
    <property type="protein sequence ID" value="KPJ71248.1"/>
    <property type="molecule type" value="Genomic_DNA"/>
</dbReference>
<gene>
    <name evidence="2" type="ORF">AMJ52_08755</name>
</gene>
<dbReference type="SUPFAM" id="SSF52540">
    <property type="entry name" value="P-loop containing nucleoside triphosphate hydrolases"/>
    <property type="match status" value="1"/>
</dbReference>
<dbReference type="InterPro" id="IPR053199">
    <property type="entry name" value="cDPG_synthetase-like"/>
</dbReference>
<organism evidence="2 3">
    <name type="scientific">candidate division TA06 bacterium DG_78</name>
    <dbReference type="NCBI Taxonomy" id="1703772"/>
    <lineage>
        <taxon>Bacteria</taxon>
        <taxon>Bacteria division TA06</taxon>
    </lineage>
</organism>
<protein>
    <submittedName>
        <fullName evidence="2">GTPase</fullName>
    </submittedName>
</protein>
<dbReference type="PANTHER" id="PTHR42869:SF1">
    <property type="entry name" value="SLL0572 PROTEIN"/>
    <property type="match status" value="1"/>
</dbReference>
<evidence type="ECO:0000313" key="3">
    <source>
        <dbReference type="Proteomes" id="UP000051012"/>
    </source>
</evidence>
<comment type="caution">
    <text evidence="2">The sequence shown here is derived from an EMBL/GenBank/DDBJ whole genome shotgun (WGS) entry which is preliminary data.</text>
</comment>
<feature type="domain" description="CobW/HypB/UreG nucleotide-binding" evidence="1">
    <location>
        <begin position="231"/>
        <end position="294"/>
    </location>
</feature>
<dbReference type="Gene3D" id="3.40.50.300">
    <property type="entry name" value="P-loop containing nucleotide triphosphate hydrolases"/>
    <property type="match status" value="1"/>
</dbReference>
<reference evidence="2 3" key="1">
    <citation type="journal article" date="2015" name="Microbiome">
        <title>Genomic resolution of linkages in carbon, nitrogen, and sulfur cycling among widespread estuary sediment bacteria.</title>
        <authorList>
            <person name="Baker B.J."/>
            <person name="Lazar C.S."/>
            <person name="Teske A.P."/>
            <person name="Dick G.J."/>
        </authorList>
    </citation>
    <scope>NUCLEOTIDE SEQUENCE [LARGE SCALE GENOMIC DNA]</scope>
    <source>
        <strain evidence="2">DG_78</strain>
    </source>
</reference>
<dbReference type="InterPro" id="IPR003495">
    <property type="entry name" value="CobW/HypB/UreG_nucleotide-bd"/>
</dbReference>
<accession>A0A0S7Y946</accession>
<proteinExistence type="predicted"/>
<dbReference type="AlphaFoldDB" id="A0A0S7Y946"/>
<name>A0A0S7Y946_UNCT6</name>
<dbReference type="PATRIC" id="fig|1703772.3.peg.860"/>
<dbReference type="Proteomes" id="UP000051012">
    <property type="component" value="Unassembled WGS sequence"/>
</dbReference>
<dbReference type="PANTHER" id="PTHR42869">
    <property type="entry name" value="SLL0572 PROTEIN"/>
    <property type="match status" value="1"/>
</dbReference>
<dbReference type="Pfam" id="PF02492">
    <property type="entry name" value="cobW"/>
    <property type="match status" value="1"/>
</dbReference>